<gene>
    <name evidence="2" type="ORF">TWF696_002073</name>
</gene>
<sequence>MDARTTVKSKAADDTINPGVGVLSEGADEEEATAPAIKREKPARKRQEAVAKLRINKKLIWGPSQIQIAASASGEE</sequence>
<protein>
    <submittedName>
        <fullName evidence="2">Uncharacterized protein</fullName>
    </submittedName>
</protein>
<evidence type="ECO:0000256" key="1">
    <source>
        <dbReference type="SAM" id="MobiDB-lite"/>
    </source>
</evidence>
<organism evidence="2 3">
    <name type="scientific">Orbilia brochopaga</name>
    <dbReference type="NCBI Taxonomy" id="3140254"/>
    <lineage>
        <taxon>Eukaryota</taxon>
        <taxon>Fungi</taxon>
        <taxon>Dikarya</taxon>
        <taxon>Ascomycota</taxon>
        <taxon>Pezizomycotina</taxon>
        <taxon>Orbiliomycetes</taxon>
        <taxon>Orbiliales</taxon>
        <taxon>Orbiliaceae</taxon>
        <taxon>Orbilia</taxon>
    </lineage>
</organism>
<feature type="compositionally biased region" description="Basic and acidic residues" evidence="1">
    <location>
        <begin position="1"/>
        <end position="13"/>
    </location>
</feature>
<keyword evidence="3" id="KW-1185">Reference proteome</keyword>
<feature type="region of interest" description="Disordered" evidence="1">
    <location>
        <begin position="1"/>
        <end position="33"/>
    </location>
</feature>
<proteinExistence type="predicted"/>
<evidence type="ECO:0000313" key="3">
    <source>
        <dbReference type="Proteomes" id="UP001375240"/>
    </source>
</evidence>
<dbReference type="EMBL" id="JAVHNQ010000011">
    <property type="protein sequence ID" value="KAK6336523.1"/>
    <property type="molecule type" value="Genomic_DNA"/>
</dbReference>
<reference evidence="2 3" key="1">
    <citation type="submission" date="2019-10" db="EMBL/GenBank/DDBJ databases">
        <authorList>
            <person name="Palmer J.M."/>
        </authorList>
    </citation>
    <scope>NUCLEOTIDE SEQUENCE [LARGE SCALE GENOMIC DNA]</scope>
    <source>
        <strain evidence="2 3">TWF696</strain>
    </source>
</reference>
<accession>A0AAV9UAN6</accession>
<dbReference type="AlphaFoldDB" id="A0AAV9UAN6"/>
<name>A0AAV9UAN6_9PEZI</name>
<dbReference type="Proteomes" id="UP001375240">
    <property type="component" value="Unassembled WGS sequence"/>
</dbReference>
<comment type="caution">
    <text evidence="2">The sequence shown here is derived from an EMBL/GenBank/DDBJ whole genome shotgun (WGS) entry which is preliminary data.</text>
</comment>
<evidence type="ECO:0000313" key="2">
    <source>
        <dbReference type="EMBL" id="KAK6336523.1"/>
    </source>
</evidence>